<accession>A0A0C9T0N0</accession>
<keyword evidence="3" id="KW-1185">Reference proteome</keyword>
<name>A0A0C9T0N0_PLICR</name>
<dbReference type="HOGENOM" id="CLU_2905155_0_0_1"/>
<dbReference type="EMBL" id="KN832793">
    <property type="protein sequence ID" value="KII82664.1"/>
    <property type="molecule type" value="Genomic_DNA"/>
</dbReference>
<reference evidence="2 3" key="1">
    <citation type="submission" date="2014-06" db="EMBL/GenBank/DDBJ databases">
        <title>Evolutionary Origins and Diversification of the Mycorrhizal Mutualists.</title>
        <authorList>
            <consortium name="DOE Joint Genome Institute"/>
            <consortium name="Mycorrhizal Genomics Consortium"/>
            <person name="Kohler A."/>
            <person name="Kuo A."/>
            <person name="Nagy L.G."/>
            <person name="Floudas D."/>
            <person name="Copeland A."/>
            <person name="Barry K.W."/>
            <person name="Cichocki N."/>
            <person name="Veneault-Fourrey C."/>
            <person name="LaButti K."/>
            <person name="Lindquist E.A."/>
            <person name="Lipzen A."/>
            <person name="Lundell T."/>
            <person name="Morin E."/>
            <person name="Murat C."/>
            <person name="Riley R."/>
            <person name="Ohm R."/>
            <person name="Sun H."/>
            <person name="Tunlid A."/>
            <person name="Henrissat B."/>
            <person name="Grigoriev I.V."/>
            <person name="Hibbett D.S."/>
            <person name="Martin F."/>
        </authorList>
    </citation>
    <scope>NUCLEOTIDE SEQUENCE [LARGE SCALE GENOMIC DNA]</scope>
    <source>
        <strain evidence="2 3">FD-325 SS-3</strain>
    </source>
</reference>
<feature type="region of interest" description="Disordered" evidence="1">
    <location>
        <begin position="32"/>
        <end position="62"/>
    </location>
</feature>
<protein>
    <submittedName>
        <fullName evidence="2">Uncharacterized protein</fullName>
    </submittedName>
</protein>
<proteinExistence type="predicted"/>
<dbReference type="Proteomes" id="UP000053263">
    <property type="component" value="Unassembled WGS sequence"/>
</dbReference>
<organism evidence="2 3">
    <name type="scientific">Plicaturopsis crispa FD-325 SS-3</name>
    <dbReference type="NCBI Taxonomy" id="944288"/>
    <lineage>
        <taxon>Eukaryota</taxon>
        <taxon>Fungi</taxon>
        <taxon>Dikarya</taxon>
        <taxon>Basidiomycota</taxon>
        <taxon>Agaricomycotina</taxon>
        <taxon>Agaricomycetes</taxon>
        <taxon>Agaricomycetidae</taxon>
        <taxon>Amylocorticiales</taxon>
        <taxon>Amylocorticiaceae</taxon>
        <taxon>Plicatura</taxon>
        <taxon>Plicaturopsis crispa</taxon>
    </lineage>
</organism>
<evidence type="ECO:0000313" key="3">
    <source>
        <dbReference type="Proteomes" id="UP000053263"/>
    </source>
</evidence>
<evidence type="ECO:0000313" key="2">
    <source>
        <dbReference type="EMBL" id="KII82664.1"/>
    </source>
</evidence>
<dbReference type="AlphaFoldDB" id="A0A0C9T0N0"/>
<gene>
    <name evidence="2" type="ORF">PLICRDRAFT_181193</name>
</gene>
<sequence length="62" mass="6845">MRTKALMTTKTSRTEAASVDVKTSASRQALLIGTGTWPGEGRPRALRSSPPLYQDRTRVDLR</sequence>
<evidence type="ECO:0000256" key="1">
    <source>
        <dbReference type="SAM" id="MobiDB-lite"/>
    </source>
</evidence>